<evidence type="ECO:0000313" key="2">
    <source>
        <dbReference type="EMBL" id="CAH9124130.1"/>
    </source>
</evidence>
<sequence>MSSCRRRTTVTSELPQEVKERILECMSTRDAARSSLLSTQWREAWYRQGQLFFDSAFFRSLENMSNSDNDSLSIVSIINNILILRAGPLKKFKLQMYYNSNPLLPKQSDLDRWCLYMSRNSIEELDLSMSHSGPKYKVPSCLVSCNTIKKLKLDYFDFYLPVDASCIFPRLTYLDFRSVEFFRGSDKFDKRLVFSIPKLEKLGLYMCSQIKSFAISAPKLKSLTEVGFECPVGSSRLLKLHLTSIVTLRLLLYYYSARALAVASSTFPIAINLQEIILDAFDFSSKDHLTYAGQLFKKSPKLCVLEIEYVERSQVADPALLEDLMEADFRMLETVKLDGFRGSEIELCLVKLLLSKSPALHDVVIYEARDIDSSMASEAPKKLLSFPRASPKAQIVYK</sequence>
<accession>A0AAV0EK26</accession>
<dbReference type="PROSITE" id="PS50181">
    <property type="entry name" value="FBOX"/>
    <property type="match status" value="1"/>
</dbReference>
<dbReference type="PANTHER" id="PTHR31900">
    <property type="entry name" value="F-BOX/RNI SUPERFAMILY PROTEIN-RELATED"/>
    <property type="match status" value="1"/>
</dbReference>
<dbReference type="InterPro" id="IPR006566">
    <property type="entry name" value="FBD"/>
</dbReference>
<dbReference type="InterPro" id="IPR036047">
    <property type="entry name" value="F-box-like_dom_sf"/>
</dbReference>
<reference evidence="2" key="1">
    <citation type="submission" date="2022-07" db="EMBL/GenBank/DDBJ databases">
        <authorList>
            <person name="Macas J."/>
            <person name="Novak P."/>
            <person name="Neumann P."/>
        </authorList>
    </citation>
    <scope>NUCLEOTIDE SEQUENCE</scope>
</reference>
<evidence type="ECO:0000313" key="3">
    <source>
        <dbReference type="Proteomes" id="UP001152523"/>
    </source>
</evidence>
<evidence type="ECO:0000259" key="1">
    <source>
        <dbReference type="PROSITE" id="PS50181"/>
    </source>
</evidence>
<dbReference type="InterPro" id="IPR050232">
    <property type="entry name" value="FBL13/AtMIF1-like"/>
</dbReference>
<dbReference type="EMBL" id="CAMAPF010000933">
    <property type="protein sequence ID" value="CAH9124130.1"/>
    <property type="molecule type" value="Genomic_DNA"/>
</dbReference>
<dbReference type="SUPFAM" id="SSF52047">
    <property type="entry name" value="RNI-like"/>
    <property type="match status" value="1"/>
</dbReference>
<dbReference type="SMART" id="SM00256">
    <property type="entry name" value="FBOX"/>
    <property type="match status" value="1"/>
</dbReference>
<feature type="domain" description="F-box" evidence="1">
    <location>
        <begin position="8"/>
        <end position="61"/>
    </location>
</feature>
<dbReference type="InterPro" id="IPR001810">
    <property type="entry name" value="F-box_dom"/>
</dbReference>
<dbReference type="InterPro" id="IPR055357">
    <property type="entry name" value="LRR_At1g61320_AtMIF1"/>
</dbReference>
<dbReference type="Gene3D" id="3.80.10.10">
    <property type="entry name" value="Ribonuclease Inhibitor"/>
    <property type="match status" value="1"/>
</dbReference>
<dbReference type="Pfam" id="PF23622">
    <property type="entry name" value="LRR_At1g61320_AtMIF1"/>
    <property type="match status" value="1"/>
</dbReference>
<organism evidence="2 3">
    <name type="scientific">Cuscuta epithymum</name>
    <dbReference type="NCBI Taxonomy" id="186058"/>
    <lineage>
        <taxon>Eukaryota</taxon>
        <taxon>Viridiplantae</taxon>
        <taxon>Streptophyta</taxon>
        <taxon>Embryophyta</taxon>
        <taxon>Tracheophyta</taxon>
        <taxon>Spermatophyta</taxon>
        <taxon>Magnoliopsida</taxon>
        <taxon>eudicotyledons</taxon>
        <taxon>Gunneridae</taxon>
        <taxon>Pentapetalae</taxon>
        <taxon>asterids</taxon>
        <taxon>lamiids</taxon>
        <taxon>Solanales</taxon>
        <taxon>Convolvulaceae</taxon>
        <taxon>Cuscuteae</taxon>
        <taxon>Cuscuta</taxon>
        <taxon>Cuscuta subgen. Cuscuta</taxon>
    </lineage>
</organism>
<dbReference type="SMART" id="SM00579">
    <property type="entry name" value="FBD"/>
    <property type="match status" value="1"/>
</dbReference>
<dbReference type="SUPFAM" id="SSF81383">
    <property type="entry name" value="F-box domain"/>
    <property type="match status" value="1"/>
</dbReference>
<proteinExistence type="predicted"/>
<dbReference type="InterPro" id="IPR032675">
    <property type="entry name" value="LRR_dom_sf"/>
</dbReference>
<name>A0AAV0EK26_9ASTE</name>
<keyword evidence="3" id="KW-1185">Reference proteome</keyword>
<gene>
    <name evidence="2" type="ORF">CEPIT_LOCUS25752</name>
</gene>
<protein>
    <recommendedName>
        <fullName evidence="1">F-box domain-containing protein</fullName>
    </recommendedName>
</protein>
<dbReference type="Pfam" id="PF00646">
    <property type="entry name" value="F-box"/>
    <property type="match status" value="1"/>
</dbReference>
<dbReference type="AlphaFoldDB" id="A0AAV0EK26"/>
<comment type="caution">
    <text evidence="2">The sequence shown here is derived from an EMBL/GenBank/DDBJ whole genome shotgun (WGS) entry which is preliminary data.</text>
</comment>
<dbReference type="Proteomes" id="UP001152523">
    <property type="component" value="Unassembled WGS sequence"/>
</dbReference>
<dbReference type="PANTHER" id="PTHR31900:SF32">
    <property type="entry name" value="F-BOX_RNI_FBD-LIKE DOMAIN PROTEIN"/>
    <property type="match status" value="1"/>
</dbReference>